<organism evidence="1 2">
    <name type="scientific">Chania multitudinisentens RB-25</name>
    <dbReference type="NCBI Taxonomy" id="1441930"/>
    <lineage>
        <taxon>Bacteria</taxon>
        <taxon>Pseudomonadati</taxon>
        <taxon>Pseudomonadota</taxon>
        <taxon>Gammaproteobacteria</taxon>
        <taxon>Enterobacterales</taxon>
        <taxon>Yersiniaceae</taxon>
        <taxon>Chania</taxon>
    </lineage>
</organism>
<dbReference type="eggNOG" id="ENOG50339DI">
    <property type="taxonomic scope" value="Bacteria"/>
</dbReference>
<dbReference type="InterPro" id="IPR058979">
    <property type="entry name" value="LysC-like"/>
</dbReference>
<dbReference type="AlphaFoldDB" id="W0L3M3"/>
<proteinExistence type="predicted"/>
<dbReference type="HOGENOM" id="CLU_147272_0_0_6"/>
<dbReference type="Pfam" id="PF23793">
    <property type="entry name" value="LysC"/>
    <property type="match status" value="1"/>
</dbReference>
<evidence type="ECO:0000313" key="2">
    <source>
        <dbReference type="Proteomes" id="UP000019030"/>
    </source>
</evidence>
<evidence type="ECO:0008006" key="3">
    <source>
        <dbReference type="Google" id="ProtNLM"/>
    </source>
</evidence>
<evidence type="ECO:0000313" key="1">
    <source>
        <dbReference type="EMBL" id="AHG18306.1"/>
    </source>
</evidence>
<gene>
    <name evidence="1" type="ORF">Z042_00585</name>
</gene>
<dbReference type="KEGG" id="sfo:Z042_00585"/>
<protein>
    <recommendedName>
        <fullName evidence="3">Rz1 lytic protein</fullName>
    </recommendedName>
</protein>
<dbReference type="EMBL" id="CP007044">
    <property type="protein sequence ID" value="AHG18306.1"/>
    <property type="molecule type" value="Genomic_DNA"/>
</dbReference>
<sequence>MRNSNSVMRVRRRWFISKKRSKAMIVQIVLSLLPLLILSGCSKIEYVPVNPPKLNPELTAATPVPKVVSPFRYVDSLELNAVLFVALGQCNLDKAAIRTIEDKHQ</sequence>
<reference evidence="1 2" key="1">
    <citation type="submission" date="2014-01" db="EMBL/GenBank/DDBJ databases">
        <title>Isolation of Serratia multitudinisentens RB-25 from Ex-Landfill site.</title>
        <authorList>
            <person name="Robson E.H.J."/>
        </authorList>
    </citation>
    <scope>NUCLEOTIDE SEQUENCE [LARGE SCALE GENOMIC DNA]</scope>
    <source>
        <strain evidence="1 2">RB-25</strain>
    </source>
</reference>
<keyword evidence="2" id="KW-1185">Reference proteome</keyword>
<dbReference type="Proteomes" id="UP000019030">
    <property type="component" value="Chromosome"/>
</dbReference>
<accession>W0L3M3</accession>
<name>W0L3M3_9GAMM</name>
<reference evidence="1 2" key="2">
    <citation type="submission" date="2015-03" db="EMBL/GenBank/DDBJ databases">
        <authorList>
            <person name="Chan K.-G."/>
        </authorList>
    </citation>
    <scope>NUCLEOTIDE SEQUENCE [LARGE SCALE GENOMIC DNA]</scope>
    <source>
        <strain evidence="1 2">RB-25</strain>
    </source>
</reference>